<keyword evidence="7" id="KW-1185">Reference proteome</keyword>
<dbReference type="InterPro" id="IPR013784">
    <property type="entry name" value="Carb-bd-like_fold"/>
</dbReference>
<feature type="domain" description="SbsA Ig-like" evidence="4">
    <location>
        <begin position="34"/>
        <end position="133"/>
    </location>
</feature>
<evidence type="ECO:0000313" key="6">
    <source>
        <dbReference type="EMBL" id="MFD2523782.1"/>
    </source>
</evidence>
<comment type="caution">
    <text evidence="6">The sequence shown here is derived from an EMBL/GenBank/DDBJ whole genome shotgun (WGS) entry which is preliminary data.</text>
</comment>
<reference evidence="7" key="1">
    <citation type="journal article" date="2019" name="Int. J. Syst. Evol. Microbiol.">
        <title>The Global Catalogue of Microorganisms (GCM) 10K type strain sequencing project: providing services to taxonomists for standard genome sequencing and annotation.</title>
        <authorList>
            <consortium name="The Broad Institute Genomics Platform"/>
            <consortium name="The Broad Institute Genome Sequencing Center for Infectious Disease"/>
            <person name="Wu L."/>
            <person name="Ma J."/>
        </authorList>
    </citation>
    <scope>NUCLEOTIDE SEQUENCE [LARGE SCALE GENOMIC DNA]</scope>
    <source>
        <strain evidence="7">KCTC 52344</strain>
    </source>
</reference>
<feature type="domain" description="Rhamnogalacturonan lyase" evidence="5">
    <location>
        <begin position="169"/>
        <end position="205"/>
    </location>
</feature>
<evidence type="ECO:0000256" key="3">
    <source>
        <dbReference type="SAM" id="SignalP"/>
    </source>
</evidence>
<name>A0ABW5JFV1_9BACT</name>
<feature type="region of interest" description="Disordered" evidence="2">
    <location>
        <begin position="327"/>
        <end position="348"/>
    </location>
</feature>
<dbReference type="PROSITE" id="PS51257">
    <property type="entry name" value="PROKAR_LIPOPROTEIN"/>
    <property type="match status" value="1"/>
</dbReference>
<evidence type="ECO:0000313" key="7">
    <source>
        <dbReference type="Proteomes" id="UP001597510"/>
    </source>
</evidence>
<protein>
    <submittedName>
        <fullName evidence="6">Ig-like domain-containing domain</fullName>
    </submittedName>
</protein>
<dbReference type="Pfam" id="PF13205">
    <property type="entry name" value="Big_5"/>
    <property type="match status" value="1"/>
</dbReference>
<evidence type="ECO:0000259" key="4">
    <source>
        <dbReference type="Pfam" id="PF13205"/>
    </source>
</evidence>
<accession>A0ABW5JFV1</accession>
<dbReference type="SUPFAM" id="SSF49452">
    <property type="entry name" value="Starch-binding domain-like"/>
    <property type="match status" value="1"/>
</dbReference>
<proteinExistence type="predicted"/>
<keyword evidence="1 3" id="KW-0732">Signal</keyword>
<evidence type="ECO:0000256" key="1">
    <source>
        <dbReference type="ARBA" id="ARBA00022729"/>
    </source>
</evidence>
<dbReference type="InterPro" id="IPR032812">
    <property type="entry name" value="SbsA_Ig"/>
</dbReference>
<feature type="signal peptide" evidence="3">
    <location>
        <begin position="1"/>
        <end position="23"/>
    </location>
</feature>
<gene>
    <name evidence="6" type="ORF">ACFSR2_22975</name>
</gene>
<dbReference type="RefSeq" id="WP_340234043.1">
    <property type="nucleotide sequence ID" value="NZ_JBBEWC010000001.1"/>
</dbReference>
<dbReference type="Pfam" id="PF14686">
    <property type="entry name" value="fn3_3"/>
    <property type="match status" value="1"/>
</dbReference>
<evidence type="ECO:0000256" key="2">
    <source>
        <dbReference type="SAM" id="MobiDB-lite"/>
    </source>
</evidence>
<dbReference type="EMBL" id="JBHULC010000038">
    <property type="protein sequence ID" value="MFD2523782.1"/>
    <property type="molecule type" value="Genomic_DNA"/>
</dbReference>
<evidence type="ECO:0000259" key="5">
    <source>
        <dbReference type="Pfam" id="PF14686"/>
    </source>
</evidence>
<sequence>MLQKNLYRATAFLIISNLLLSCAQFVPPTGGKKDEVAPKLVKSIPVDKQTNFKGNQIELYFDELIDVTSLRQELIIIPEQDGYYDIKSKSNSVILKFDKPFKDSTTYTFNFKKGIKDLNERNEAQNLKLAFSTGAKIDSLEIEGNVKNLFTNQPILDAQVSLYEVQDSLSLKKTKPNYFLKTDSSGNFKFENLKKGKYRLYAYTDKNSNLRFDNKTEMIAFVKDTIKLDTNIRNINMALYMANNDKPKNQKTLQRAEDFTVIYDKNIKTYSVSFVNPADTLPYSAQRNEIKFYNIPLKTDTVKVNITVRDSADNELTHLQKIKFRDQERRTTRRNKQDNFTFQTDPKSNEPVENNLVYEFYFDNPIATSDFSKIKLLSDTITVEPLDEKALAWNMYKTHLTLTKQISAKREIKFEFQAGAFMNIRGDSSAKQTLRNPLLKPEDYGIVEGIIEGNTDNKIVQLVDETYKVEAEQKTKDRFLFTNVKPKPYLIRIIVDSNGNGQWDYGNVENDIEPEKVYFSEEVIRVKANFELRDIKVNIGDKKE</sequence>
<feature type="chain" id="PRO_5045419423" evidence="3">
    <location>
        <begin position="24"/>
        <end position="544"/>
    </location>
</feature>
<dbReference type="Proteomes" id="UP001597510">
    <property type="component" value="Unassembled WGS sequence"/>
</dbReference>
<dbReference type="Gene3D" id="2.60.40.1120">
    <property type="entry name" value="Carboxypeptidase-like, regulatory domain"/>
    <property type="match status" value="1"/>
</dbReference>
<organism evidence="6 7">
    <name type="scientific">Emticicia soli</name>
    <dbReference type="NCBI Taxonomy" id="2027878"/>
    <lineage>
        <taxon>Bacteria</taxon>
        <taxon>Pseudomonadati</taxon>
        <taxon>Bacteroidota</taxon>
        <taxon>Cytophagia</taxon>
        <taxon>Cytophagales</taxon>
        <taxon>Leadbetterellaceae</taxon>
        <taxon>Emticicia</taxon>
    </lineage>
</organism>
<dbReference type="InterPro" id="IPR029413">
    <property type="entry name" value="RG-lyase_II"/>
</dbReference>